<dbReference type="Gene3D" id="3.30.950.10">
    <property type="entry name" value="Methyltransferase, Cobalt-precorrin-4 Transmethylase, Domain 2"/>
    <property type="match status" value="1"/>
</dbReference>
<dbReference type="SUPFAM" id="SSF53790">
    <property type="entry name" value="Tetrapyrrole methylase"/>
    <property type="match status" value="1"/>
</dbReference>
<evidence type="ECO:0000256" key="1">
    <source>
        <dbReference type="ARBA" id="ARBA00022490"/>
    </source>
</evidence>
<comment type="caution">
    <text evidence="10">The sequence shown here is derived from an EMBL/GenBank/DDBJ whole genome shotgun (WGS) entry which is preliminary data.</text>
</comment>
<comment type="catalytic activity">
    <reaction evidence="6">
        <text>cytidine(1402) in 16S rRNA + S-adenosyl-L-methionine = 2'-O-methylcytidine(1402) in 16S rRNA + S-adenosyl-L-homocysteine + H(+)</text>
        <dbReference type="Rhea" id="RHEA:42924"/>
        <dbReference type="Rhea" id="RHEA-COMP:10285"/>
        <dbReference type="Rhea" id="RHEA-COMP:10286"/>
        <dbReference type="ChEBI" id="CHEBI:15378"/>
        <dbReference type="ChEBI" id="CHEBI:57856"/>
        <dbReference type="ChEBI" id="CHEBI:59789"/>
        <dbReference type="ChEBI" id="CHEBI:74495"/>
        <dbReference type="ChEBI" id="CHEBI:82748"/>
        <dbReference type="EC" id="2.1.1.198"/>
    </reaction>
</comment>
<comment type="function">
    <text evidence="6">Catalyzes the 2'-O-methylation of the ribose of cytidine 1402 (C1402) in 16S rRNA.</text>
</comment>
<evidence type="ECO:0000313" key="10">
    <source>
        <dbReference type="EMBL" id="MBE0562768.1"/>
    </source>
</evidence>
<dbReference type="InterPro" id="IPR053910">
    <property type="entry name" value="RsmI_HTH"/>
</dbReference>
<comment type="subcellular location">
    <subcellularLocation>
        <location evidence="6">Cytoplasm</location>
    </subcellularLocation>
</comment>
<reference evidence="10" key="2">
    <citation type="submission" date="2020-10" db="EMBL/GenBank/DDBJ databases">
        <title>Enrichment of novel Verrucomicrobia, Bacteroidetes and Krumholzibacteria in an oxygen-limited, methane- and iron-fed bioreactor inoculated with Bothnian Sea sediments.</title>
        <authorList>
            <person name="Martins P.D."/>
            <person name="de Jong A."/>
            <person name="Lenstra W.K."/>
            <person name="van Helmond N.A.G.M."/>
            <person name="Slomp C.P."/>
            <person name="Jetten M.S.M."/>
            <person name="Welte C.U."/>
            <person name="Rasigraf O."/>
        </authorList>
    </citation>
    <scope>NUCLEOTIDE SEQUENCE</scope>
    <source>
        <strain evidence="10">MAG47</strain>
    </source>
</reference>
<keyword evidence="3 6" id="KW-0489">Methyltransferase</keyword>
<evidence type="ECO:0000259" key="8">
    <source>
        <dbReference type="Pfam" id="PF00590"/>
    </source>
</evidence>
<keyword evidence="5 6" id="KW-0949">S-adenosyl-L-methionine</keyword>
<comment type="similarity">
    <text evidence="6">Belongs to the methyltransferase superfamily. RsmI family.</text>
</comment>
<feature type="domain" description="RsmI HTH" evidence="9">
    <location>
        <begin position="275"/>
        <end position="318"/>
    </location>
</feature>
<dbReference type="AlphaFoldDB" id="A0A8I0T9J9"/>
<dbReference type="NCBIfam" id="TIGR00096">
    <property type="entry name" value="16S rRNA (cytidine(1402)-2'-O)-methyltransferase"/>
    <property type="match status" value="1"/>
</dbReference>
<evidence type="ECO:0000256" key="3">
    <source>
        <dbReference type="ARBA" id="ARBA00022603"/>
    </source>
</evidence>
<dbReference type="HAMAP" id="MF_01877">
    <property type="entry name" value="16SrRNA_methyltr_I"/>
    <property type="match status" value="1"/>
</dbReference>
<evidence type="ECO:0000256" key="7">
    <source>
        <dbReference type="SAM" id="MobiDB-lite"/>
    </source>
</evidence>
<dbReference type="PIRSF" id="PIRSF005917">
    <property type="entry name" value="MTase_YraL"/>
    <property type="match status" value="1"/>
</dbReference>
<organism evidence="10 11">
    <name type="scientific">Brucella anthropi</name>
    <name type="common">Ochrobactrum anthropi</name>
    <dbReference type="NCBI Taxonomy" id="529"/>
    <lineage>
        <taxon>Bacteria</taxon>
        <taxon>Pseudomonadati</taxon>
        <taxon>Pseudomonadota</taxon>
        <taxon>Alphaproteobacteria</taxon>
        <taxon>Hyphomicrobiales</taxon>
        <taxon>Brucellaceae</taxon>
        <taxon>Brucella/Ochrobactrum group</taxon>
        <taxon>Brucella</taxon>
    </lineage>
</organism>
<feature type="region of interest" description="Disordered" evidence="7">
    <location>
        <begin position="1"/>
        <end position="43"/>
    </location>
</feature>
<dbReference type="InterPro" id="IPR018063">
    <property type="entry name" value="SAM_MeTrfase_RsmI_CS"/>
</dbReference>
<accession>A0A8I0T9J9</accession>
<evidence type="ECO:0000256" key="4">
    <source>
        <dbReference type="ARBA" id="ARBA00022679"/>
    </source>
</evidence>
<dbReference type="PANTHER" id="PTHR46111:SF1">
    <property type="entry name" value="RIBOSOMAL RNA SMALL SUBUNIT METHYLTRANSFERASE I"/>
    <property type="match status" value="1"/>
</dbReference>
<dbReference type="GO" id="GO:0005737">
    <property type="term" value="C:cytoplasm"/>
    <property type="evidence" value="ECO:0007669"/>
    <property type="project" value="UniProtKB-SubCell"/>
</dbReference>
<dbReference type="PROSITE" id="PS01296">
    <property type="entry name" value="RSMI"/>
    <property type="match status" value="1"/>
</dbReference>
<gene>
    <name evidence="6 10" type="primary">rsmI</name>
    <name evidence="10" type="ORF">IH622_18410</name>
</gene>
<protein>
    <recommendedName>
        <fullName evidence="6">Ribosomal RNA small subunit methyltransferase I</fullName>
        <ecNumber evidence="6">2.1.1.198</ecNumber>
    </recommendedName>
    <alternativeName>
        <fullName evidence="6">16S rRNA 2'-O-ribose C1402 methyltransferase</fullName>
    </alternativeName>
    <alternativeName>
        <fullName evidence="6">rRNA (cytidine-2'-O-)-methyltransferase RsmI</fullName>
    </alternativeName>
</protein>
<dbReference type="FunFam" id="3.30.950.10:FF:000002">
    <property type="entry name" value="Ribosomal RNA small subunit methyltransferase I"/>
    <property type="match status" value="1"/>
</dbReference>
<evidence type="ECO:0000256" key="6">
    <source>
        <dbReference type="HAMAP-Rule" id="MF_01877"/>
    </source>
</evidence>
<dbReference type="FunFam" id="3.40.1010.10:FF:000007">
    <property type="entry name" value="Ribosomal RNA small subunit methyltransferase I"/>
    <property type="match status" value="1"/>
</dbReference>
<reference evidence="10" key="1">
    <citation type="submission" date="2020-09" db="EMBL/GenBank/DDBJ databases">
        <authorList>
            <person name="Dalcin Martins P."/>
        </authorList>
    </citation>
    <scope>NUCLEOTIDE SEQUENCE</scope>
    <source>
        <strain evidence="10">MAG47</strain>
    </source>
</reference>
<dbReference type="EC" id="2.1.1.198" evidence="6"/>
<name>A0A8I0T9J9_BRUAN</name>
<dbReference type="Gene3D" id="3.40.1010.10">
    <property type="entry name" value="Cobalt-precorrin-4 Transmethylase, Domain 1"/>
    <property type="match status" value="1"/>
</dbReference>
<dbReference type="InterPro" id="IPR014777">
    <property type="entry name" value="4pyrrole_Mease_sub1"/>
</dbReference>
<keyword evidence="4 6" id="KW-0808">Transferase</keyword>
<keyword evidence="2 6" id="KW-0698">rRNA processing</keyword>
<dbReference type="InterPro" id="IPR014776">
    <property type="entry name" value="4pyrrole_Mease_sub2"/>
</dbReference>
<dbReference type="InterPro" id="IPR008189">
    <property type="entry name" value="rRNA_ssu_MeTfrase_I"/>
</dbReference>
<dbReference type="GO" id="GO:0070677">
    <property type="term" value="F:rRNA (cytosine-2'-O-)-methyltransferase activity"/>
    <property type="evidence" value="ECO:0007669"/>
    <property type="project" value="UniProtKB-UniRule"/>
</dbReference>
<evidence type="ECO:0000256" key="2">
    <source>
        <dbReference type="ARBA" id="ARBA00022552"/>
    </source>
</evidence>
<dbReference type="Pfam" id="PF00590">
    <property type="entry name" value="TP_methylase"/>
    <property type="match status" value="1"/>
</dbReference>
<dbReference type="PANTHER" id="PTHR46111">
    <property type="entry name" value="RIBOSOMAL RNA SMALL SUBUNIT METHYLTRANSFERASE I"/>
    <property type="match status" value="1"/>
</dbReference>
<proteinExistence type="inferred from homology"/>
<evidence type="ECO:0000259" key="9">
    <source>
        <dbReference type="Pfam" id="PF23016"/>
    </source>
</evidence>
<evidence type="ECO:0000313" key="11">
    <source>
        <dbReference type="Proteomes" id="UP000642265"/>
    </source>
</evidence>
<dbReference type="Pfam" id="PF23016">
    <property type="entry name" value="RsmI_C"/>
    <property type="match status" value="1"/>
</dbReference>
<dbReference type="InterPro" id="IPR000878">
    <property type="entry name" value="4pyrrol_Mease"/>
</dbReference>
<dbReference type="EMBL" id="JACZKO010000048">
    <property type="protein sequence ID" value="MBE0562768.1"/>
    <property type="molecule type" value="Genomic_DNA"/>
</dbReference>
<sequence>MARQRSVSRNAEVGSSGGARSPKIKSARFGEEPNGRAGASKPSAAAPRGLVLVATPIGNAADITLRALSVLAGADIVACEDTRVTGKLLTMHGVSASLTPYHEHNAAKVRPTLIRRLKDGESVALVSDAGTPLVSDPGYRLVRACLEEGIPVTAVPGASSVLTALQLSGLPSDRFLFAGFLPTKTVARRRALAEVAPVPATLVFLESAKRLGAALADMADVLGGREAAVARELTKMFEEVRRGTLAELARHYAEAGPPKGEVTVVVAPPQPEAEATEDAIGRLLAEALASQSLRDAVDAVAAATGWPRRRVYARALALTGGAA</sequence>
<dbReference type="CDD" id="cd11648">
    <property type="entry name" value="RsmI"/>
    <property type="match status" value="1"/>
</dbReference>
<evidence type="ECO:0000256" key="5">
    <source>
        <dbReference type="ARBA" id="ARBA00022691"/>
    </source>
</evidence>
<dbReference type="Proteomes" id="UP000642265">
    <property type="component" value="Unassembled WGS sequence"/>
</dbReference>
<feature type="domain" description="Tetrapyrrole methylase" evidence="8">
    <location>
        <begin position="50"/>
        <end position="249"/>
    </location>
</feature>
<dbReference type="InterPro" id="IPR035996">
    <property type="entry name" value="4pyrrol_Methylase_sf"/>
</dbReference>
<keyword evidence="1 6" id="KW-0963">Cytoplasm</keyword>